<protein>
    <submittedName>
        <fullName evidence="5">Cyclohexanecarboxylate-CoA ligase/acyl-CoA synthetase</fullName>
    </submittedName>
</protein>
<reference evidence="5 6" key="1">
    <citation type="submission" date="2019-02" db="EMBL/GenBank/DDBJ databases">
        <title>Sequencing the genomes of 1000 actinobacteria strains.</title>
        <authorList>
            <person name="Klenk H.-P."/>
        </authorList>
    </citation>
    <scope>NUCLEOTIDE SEQUENCE [LARGE SCALE GENOMIC DNA]</scope>
    <source>
        <strain evidence="5 6">DSM 45779</strain>
    </source>
</reference>
<dbReference type="OrthoDB" id="9803968at2"/>
<evidence type="ECO:0000313" key="6">
    <source>
        <dbReference type="Proteomes" id="UP000291591"/>
    </source>
</evidence>
<dbReference type="InterPro" id="IPR000873">
    <property type="entry name" value="AMP-dep_synth/lig_dom"/>
</dbReference>
<dbReference type="PANTHER" id="PTHR43201:SF5">
    <property type="entry name" value="MEDIUM-CHAIN ACYL-COA LIGASE ACSF2, MITOCHONDRIAL"/>
    <property type="match status" value="1"/>
</dbReference>
<dbReference type="Gene3D" id="3.40.50.12780">
    <property type="entry name" value="N-terminal domain of ligase-like"/>
    <property type="match status" value="1"/>
</dbReference>
<dbReference type="InterPro" id="IPR042099">
    <property type="entry name" value="ANL_N_sf"/>
</dbReference>
<gene>
    <name evidence="5" type="ORF">EV383_3620</name>
</gene>
<dbReference type="SUPFAM" id="SSF56801">
    <property type="entry name" value="Acetyl-CoA synthetase-like"/>
    <property type="match status" value="1"/>
</dbReference>
<dbReference type="InterPro" id="IPR025110">
    <property type="entry name" value="AMP-bd_C"/>
</dbReference>
<comment type="similarity">
    <text evidence="1">Belongs to the ATP-dependent AMP-binding enzyme family.</text>
</comment>
<dbReference type="GO" id="GO:0006631">
    <property type="term" value="P:fatty acid metabolic process"/>
    <property type="evidence" value="ECO:0007669"/>
    <property type="project" value="TreeGrafter"/>
</dbReference>
<feature type="domain" description="AMP-dependent synthetase/ligase" evidence="3">
    <location>
        <begin position="39"/>
        <end position="412"/>
    </location>
</feature>
<dbReference type="GO" id="GO:0031956">
    <property type="term" value="F:medium-chain fatty acid-CoA ligase activity"/>
    <property type="evidence" value="ECO:0007669"/>
    <property type="project" value="TreeGrafter"/>
</dbReference>
<evidence type="ECO:0000256" key="1">
    <source>
        <dbReference type="ARBA" id="ARBA00006432"/>
    </source>
</evidence>
<name>A0A4Q7V276_PSEST</name>
<sequence length="553" mass="58974">MVSAEISGDLTVSSRYDDESVRRFRELGYWRDGSAAALLDHWADTTPDRPYVSDGVADLTYGDTRDRAYRLGARLLELGVRPGDRVVVQLPNWSEFIVSYLALGRIGAVMVPIMMVYRDAEVEHVLANSDAVAAITTGTFRSFDHAAMFRGLQSSSPSLRHLVIARADPAPGETSFDEASGAGAAIPGADVLGPYPDPDLPHVIVYTSGTESTAKGCVHTWNTLDFSGRGLATDVFAMTDRDVMFMPSPVAHATGLVVGVLVPLTVGAPTHLLDVWEPTEALRRIERYGCTTSASATPFVRMALDAARSSSSDISSMRFWLCAGAPIPPALGAEFSTAFSGGLLMPLYGCSEIMAGTSCHLEDPPEKRSTSDGSPALAGVEITLMGPDGEDAAPGEEGEICYWGPGAILGYWREPERTAATIDSRGRHHTGDLGRADADGFVRVTGRLKDIIIRGGTNISAGEVEGHLSAHPSVAGVAVVAYPDERMGERACAVVVPADGATPTLEELTGFLRTERRISPQKLPEKLVLVDQMPMTATGKVQKFRLRELAAGA</sequence>
<evidence type="ECO:0000259" key="4">
    <source>
        <dbReference type="Pfam" id="PF13193"/>
    </source>
</evidence>
<keyword evidence="2 5" id="KW-0436">Ligase</keyword>
<evidence type="ECO:0000259" key="3">
    <source>
        <dbReference type="Pfam" id="PF00501"/>
    </source>
</evidence>
<evidence type="ECO:0000313" key="5">
    <source>
        <dbReference type="EMBL" id="RZT86723.1"/>
    </source>
</evidence>
<dbReference type="PANTHER" id="PTHR43201">
    <property type="entry name" value="ACYL-COA SYNTHETASE"/>
    <property type="match status" value="1"/>
</dbReference>
<dbReference type="InterPro" id="IPR020845">
    <property type="entry name" value="AMP-binding_CS"/>
</dbReference>
<dbReference type="InterPro" id="IPR045851">
    <property type="entry name" value="AMP-bd_C_sf"/>
</dbReference>
<dbReference type="EMBL" id="SHKL01000001">
    <property type="protein sequence ID" value="RZT86723.1"/>
    <property type="molecule type" value="Genomic_DNA"/>
</dbReference>
<evidence type="ECO:0000256" key="2">
    <source>
        <dbReference type="ARBA" id="ARBA00022598"/>
    </source>
</evidence>
<proteinExistence type="inferred from homology"/>
<accession>A0A4Q7V276</accession>
<dbReference type="AlphaFoldDB" id="A0A4Q7V276"/>
<dbReference type="Pfam" id="PF13193">
    <property type="entry name" value="AMP-binding_C"/>
    <property type="match status" value="1"/>
</dbReference>
<dbReference type="PROSITE" id="PS00455">
    <property type="entry name" value="AMP_BINDING"/>
    <property type="match status" value="1"/>
</dbReference>
<dbReference type="Proteomes" id="UP000291591">
    <property type="component" value="Unassembled WGS sequence"/>
</dbReference>
<keyword evidence="6" id="KW-1185">Reference proteome</keyword>
<organism evidence="5 6">
    <name type="scientific">Pseudonocardia sediminis</name>
    <dbReference type="NCBI Taxonomy" id="1397368"/>
    <lineage>
        <taxon>Bacteria</taxon>
        <taxon>Bacillati</taxon>
        <taxon>Actinomycetota</taxon>
        <taxon>Actinomycetes</taxon>
        <taxon>Pseudonocardiales</taxon>
        <taxon>Pseudonocardiaceae</taxon>
        <taxon>Pseudonocardia</taxon>
    </lineage>
</organism>
<dbReference type="Pfam" id="PF00501">
    <property type="entry name" value="AMP-binding"/>
    <property type="match status" value="1"/>
</dbReference>
<comment type="caution">
    <text evidence="5">The sequence shown here is derived from an EMBL/GenBank/DDBJ whole genome shotgun (WGS) entry which is preliminary data.</text>
</comment>
<dbReference type="Gene3D" id="3.30.300.30">
    <property type="match status" value="1"/>
</dbReference>
<feature type="domain" description="AMP-binding enzyme C-terminal" evidence="4">
    <location>
        <begin position="463"/>
        <end position="540"/>
    </location>
</feature>